<evidence type="ECO:0000256" key="3">
    <source>
        <dbReference type="ARBA" id="ARBA00031983"/>
    </source>
</evidence>
<evidence type="ECO:0000256" key="2">
    <source>
        <dbReference type="ARBA" id="ARBA00011985"/>
    </source>
</evidence>
<evidence type="ECO:0000313" key="5">
    <source>
        <dbReference type="EMBL" id="NNJ27907.1"/>
    </source>
</evidence>
<evidence type="ECO:0000256" key="4">
    <source>
        <dbReference type="SAM" id="MobiDB-lite"/>
    </source>
</evidence>
<gene>
    <name evidence="5" type="ORF">LzC2_40180</name>
</gene>
<organism evidence="5 6">
    <name type="scientific">Alienimonas chondri</name>
    <dbReference type="NCBI Taxonomy" id="2681879"/>
    <lineage>
        <taxon>Bacteria</taxon>
        <taxon>Pseudomonadati</taxon>
        <taxon>Planctomycetota</taxon>
        <taxon>Planctomycetia</taxon>
        <taxon>Planctomycetales</taxon>
        <taxon>Planctomycetaceae</taxon>
        <taxon>Alienimonas</taxon>
    </lineage>
</organism>
<evidence type="ECO:0000313" key="6">
    <source>
        <dbReference type="Proteomes" id="UP000609651"/>
    </source>
</evidence>
<dbReference type="Gene3D" id="3.40.50.450">
    <property type="match status" value="1"/>
</dbReference>
<dbReference type="EMBL" id="WTPX01000229">
    <property type="protein sequence ID" value="NNJ27907.1"/>
    <property type="molecule type" value="Genomic_DNA"/>
</dbReference>
<dbReference type="InterPro" id="IPR052341">
    <property type="entry name" value="LOG_family_nucleotidases"/>
</dbReference>
<dbReference type="SUPFAM" id="SSF102405">
    <property type="entry name" value="MCP/YpsA-like"/>
    <property type="match status" value="1"/>
</dbReference>
<dbReference type="PANTHER" id="PTHR43393">
    <property type="entry name" value="CYTOKININ RIBOSIDE 5'-MONOPHOSPHATE PHOSPHORIBOHYDROLASE"/>
    <property type="match status" value="1"/>
</dbReference>
<comment type="caution">
    <text evidence="5">The sequence shown here is derived from an EMBL/GenBank/DDBJ whole genome shotgun (WGS) entry which is preliminary data.</text>
</comment>
<accession>A0ABX1VJE9</accession>
<proteinExistence type="predicted"/>
<feature type="compositionally biased region" description="Basic and acidic residues" evidence="4">
    <location>
        <begin position="23"/>
        <end position="39"/>
    </location>
</feature>
<feature type="compositionally biased region" description="Basic residues" evidence="4">
    <location>
        <begin position="40"/>
        <end position="49"/>
    </location>
</feature>
<reference evidence="5 6" key="1">
    <citation type="journal article" date="2020" name="Syst. Appl. Microbiol.">
        <title>Alienimonas chondri sp. nov., a novel planctomycete isolated from the biofilm of the red alga Chondrus crispus.</title>
        <authorList>
            <person name="Vitorino I."/>
            <person name="Albuquerque L."/>
            <person name="Wiegand S."/>
            <person name="Kallscheuer N."/>
            <person name="da Costa M.S."/>
            <person name="Lobo-da-Cunha A."/>
            <person name="Jogler C."/>
            <person name="Lage O.M."/>
        </authorList>
    </citation>
    <scope>NUCLEOTIDE SEQUENCE [LARGE SCALE GENOMIC DNA]</scope>
    <source>
        <strain evidence="5 6">LzC2</strain>
    </source>
</reference>
<dbReference type="EC" id="3.2.2.4" evidence="2"/>
<feature type="region of interest" description="Disordered" evidence="4">
    <location>
        <begin position="1"/>
        <end position="67"/>
    </location>
</feature>
<evidence type="ECO:0000256" key="1">
    <source>
        <dbReference type="ARBA" id="ARBA00000274"/>
    </source>
</evidence>
<protein>
    <recommendedName>
        <fullName evidence="3">AMP nucleosidase</fullName>
        <ecNumber evidence="2">3.2.2.4</ecNumber>
    </recommendedName>
    <alternativeName>
        <fullName evidence="3">AMP nucleosidase</fullName>
    </alternativeName>
</protein>
<dbReference type="PANTHER" id="PTHR43393:SF2">
    <property type="entry name" value="CYTOKININ RIBOSIDE 5'-MONOPHOSPHATE PHOSPHORIBOHYDROLASE"/>
    <property type="match status" value="1"/>
</dbReference>
<keyword evidence="6" id="KW-1185">Reference proteome</keyword>
<sequence length="400" mass="44985">MTDSNRPPQSDSPESDSSTADSPRPEHPRAEHPRGERPRSKGPVRRRRGRADDAESEPLPLEPDEAVPDHIFAQQSELVESIKRTADKLLADGATRGDLKILERALKELRYAFKMFTPYRKQRKVTVFGSARTAETAPEYAHAEKFGRRMAEEGWMSLTGAGGGIMEAAHVGAGREMSMGVNILLPFEQSANRIIDGDPKLANLKYFFTRKLLFVKEVHGVATFPGGFGTQDEAFETLTLVQTGKRDLMPLVWVDEPGGNYWGHWQQFVNDELLEKGLISPEDTSLYKITTNIEEAVDEILDFYAVYNSMRYVRGQLVLRLHVAPDDQLLERINDEFNDLCASGSITCCGAHEHEADDEHLAELPRLSLDFNRRSAGRLRQLVDLLNRELADSPNRIEAK</sequence>
<dbReference type="Proteomes" id="UP000609651">
    <property type="component" value="Unassembled WGS sequence"/>
</dbReference>
<feature type="compositionally biased region" description="Low complexity" evidence="4">
    <location>
        <begin position="7"/>
        <end position="22"/>
    </location>
</feature>
<dbReference type="RefSeq" id="WP_171189814.1">
    <property type="nucleotide sequence ID" value="NZ_WTPX01000229.1"/>
</dbReference>
<dbReference type="Pfam" id="PF03641">
    <property type="entry name" value="Lysine_decarbox"/>
    <property type="match status" value="1"/>
</dbReference>
<comment type="catalytic activity">
    <reaction evidence="1">
        <text>AMP + H2O = D-ribose 5-phosphate + adenine</text>
        <dbReference type="Rhea" id="RHEA:20129"/>
        <dbReference type="ChEBI" id="CHEBI:15377"/>
        <dbReference type="ChEBI" id="CHEBI:16708"/>
        <dbReference type="ChEBI" id="CHEBI:78346"/>
        <dbReference type="ChEBI" id="CHEBI:456215"/>
        <dbReference type="EC" id="3.2.2.4"/>
    </reaction>
</comment>
<name>A0ABX1VJE9_9PLAN</name>
<dbReference type="InterPro" id="IPR031100">
    <property type="entry name" value="LOG_fam"/>
</dbReference>